<dbReference type="InterPro" id="IPR003787">
    <property type="entry name" value="Sulphur_relay_DsrE/F-like"/>
</dbReference>
<dbReference type="EMBL" id="UOFI01000010">
    <property type="protein sequence ID" value="VAW61367.1"/>
    <property type="molecule type" value="Genomic_DNA"/>
</dbReference>
<dbReference type="PROSITE" id="PS51318">
    <property type="entry name" value="TAT"/>
    <property type="match status" value="1"/>
</dbReference>
<dbReference type="AlphaFoldDB" id="A0A3B0XE37"/>
<dbReference type="InterPro" id="IPR027396">
    <property type="entry name" value="DsrEFH-like"/>
</dbReference>
<dbReference type="Pfam" id="PF02635">
    <property type="entry name" value="DsrE"/>
    <property type="match status" value="1"/>
</dbReference>
<dbReference type="PANTHER" id="PTHR37691:SF1">
    <property type="entry name" value="BLR3518 PROTEIN"/>
    <property type="match status" value="1"/>
</dbReference>
<organism evidence="1">
    <name type="scientific">hydrothermal vent metagenome</name>
    <dbReference type="NCBI Taxonomy" id="652676"/>
    <lineage>
        <taxon>unclassified sequences</taxon>
        <taxon>metagenomes</taxon>
        <taxon>ecological metagenomes</taxon>
    </lineage>
</organism>
<dbReference type="PANTHER" id="PTHR37691">
    <property type="entry name" value="BLR3518 PROTEIN"/>
    <property type="match status" value="1"/>
</dbReference>
<accession>A0A3B0XE37</accession>
<evidence type="ECO:0000313" key="1">
    <source>
        <dbReference type="EMBL" id="VAW61367.1"/>
    </source>
</evidence>
<proteinExistence type="predicted"/>
<sequence length="161" mass="17978">MITRRRLLTTLMGLTAGVFAGRQASAEAEAEPTAELRFPGDPTDYNVVYQFNKAEQDYHNGVLFSAAEVLRKYHDNVTIVVTAIGPGLHILGKKPLRPVSDHIKEKVKSLAEYGVKFHACGNTMKSLGWEKDDLYDFVEVVDVGAVDLMQLQQQGYSYISW</sequence>
<gene>
    <name evidence="1" type="ORF">MNBD_GAMMA09-743</name>
</gene>
<dbReference type="Gene3D" id="3.40.1260.10">
    <property type="entry name" value="DsrEFH-like"/>
    <property type="match status" value="1"/>
</dbReference>
<name>A0A3B0XE37_9ZZZZ</name>
<dbReference type="SUPFAM" id="SSF75169">
    <property type="entry name" value="DsrEFH-like"/>
    <property type="match status" value="1"/>
</dbReference>
<reference evidence="1" key="1">
    <citation type="submission" date="2018-06" db="EMBL/GenBank/DDBJ databases">
        <authorList>
            <person name="Zhirakovskaya E."/>
        </authorList>
    </citation>
    <scope>NUCLEOTIDE SEQUENCE</scope>
</reference>
<protein>
    <submittedName>
        <fullName evidence="1">Uncharacterized protein</fullName>
    </submittedName>
</protein>
<dbReference type="InterPro" id="IPR006311">
    <property type="entry name" value="TAT_signal"/>
</dbReference>